<protein>
    <recommendedName>
        <fullName evidence="5">Protein kinase domain-containing protein</fullName>
    </recommendedName>
</protein>
<dbReference type="SUPFAM" id="SSF56112">
    <property type="entry name" value="Protein kinase-like (PK-like)"/>
    <property type="match status" value="1"/>
</dbReference>
<sequence length="876" mass="90911">MERGTVVADRYVVSEVVRPWLAEFPDIGSVCLVLDAILDQPAILYTADASRSGDLLDAARRSALLTDPRIPGIHDVGRFEDIEYVVCERTGAKGLPELLAHGPLDPEAARAVVGELATALVHASKRGLHHLCLGPESVGLNAEGDVVVHGVAIDAAVADEPYELGLDSLSDRDSLREDALAIVNILYACLTGHWPGDEPRAGIPVAPRKNNRFVRADAITPGIPRELEDFVSAIVTKTEPGPRSPSEIVRYLGQWDTRALSRIAQTAVSLDEALRDDQAQFTVTPAEKLSTTAPTGNLDRTAGARPQRKTERPAVPDETTRPTRRATPQQLQAALTRIGMTRPGTHGLAAGVADGNRAPFDERMQMRQATTFPISAESLVEASEDTPQWQPEEMYSSYSEYASREVDSNRTQPIMTRDQAEQWKRAEQSLRAEDTQAIELGQSDSAAAGHSDENEDAEDDGSWFLGGMFTTREDEIARQRAEYERELQLQRQAEENARRSLEAARARSRADVTAGPDVPTQQLPAGGNPEQPGAGSGAGGAADVDRGTGSTAGGAAGADSGSAKTAGSAVTVKPAVSTQPTAGIRHQARAGATSPGSSRGSTAARATAGAATAAAGVGTAGAAGRPGQASGAPESGASSGAGVAPSGGASDGAGRGSNGEGAVTGGPAGPGRQKKRRSTAVPLTLAVIVLLVVIGLIVGIFLRPGQESAPQVQDPATAPPETASEGEGQDTGTASVPPAIASAEALDPQGDGAENNADVDNVLPGVSGVWQTDNYNSAAFGGLKDGLGIVLELEEEGTINAVDLISGSPGGQIEIRVGDSADPEEAEVVGRGSLPDDTGSFDLDEPATGTHVFVWITELPETEDGFRARISEIGLS</sequence>
<feature type="region of interest" description="Disordered" evidence="1">
    <location>
        <begin position="285"/>
        <end position="330"/>
    </location>
</feature>
<name>A0ABP8EF21_9MICO</name>
<evidence type="ECO:0000313" key="4">
    <source>
        <dbReference type="Proteomes" id="UP001501586"/>
    </source>
</evidence>
<reference evidence="4" key="1">
    <citation type="journal article" date="2019" name="Int. J. Syst. Evol. Microbiol.">
        <title>The Global Catalogue of Microorganisms (GCM) 10K type strain sequencing project: providing services to taxonomists for standard genome sequencing and annotation.</title>
        <authorList>
            <consortium name="The Broad Institute Genomics Platform"/>
            <consortium name="The Broad Institute Genome Sequencing Center for Infectious Disease"/>
            <person name="Wu L."/>
            <person name="Ma J."/>
        </authorList>
    </citation>
    <scope>NUCLEOTIDE SEQUENCE [LARGE SCALE GENOMIC DNA]</scope>
    <source>
        <strain evidence="4">JCM 17458</strain>
    </source>
</reference>
<evidence type="ECO:0000313" key="3">
    <source>
        <dbReference type="EMBL" id="GAA4282550.1"/>
    </source>
</evidence>
<feature type="transmembrane region" description="Helical" evidence="2">
    <location>
        <begin position="680"/>
        <end position="702"/>
    </location>
</feature>
<dbReference type="Gene3D" id="1.10.510.10">
    <property type="entry name" value="Transferase(Phosphotransferase) domain 1"/>
    <property type="match status" value="1"/>
</dbReference>
<keyword evidence="2" id="KW-0472">Membrane</keyword>
<gene>
    <name evidence="3" type="ORF">GCM10022261_00810</name>
</gene>
<feature type="region of interest" description="Disordered" evidence="1">
    <location>
        <begin position="443"/>
        <end position="465"/>
    </location>
</feature>
<keyword evidence="4" id="KW-1185">Reference proteome</keyword>
<dbReference type="EMBL" id="BAABAZ010000003">
    <property type="protein sequence ID" value="GAA4282550.1"/>
    <property type="molecule type" value="Genomic_DNA"/>
</dbReference>
<feature type="region of interest" description="Disordered" evidence="1">
    <location>
        <begin position="619"/>
        <end position="678"/>
    </location>
</feature>
<feature type="region of interest" description="Disordered" evidence="1">
    <location>
        <begin position="490"/>
        <end position="607"/>
    </location>
</feature>
<feature type="compositionally biased region" description="Gly residues" evidence="1">
    <location>
        <begin position="649"/>
        <end position="669"/>
    </location>
</feature>
<feature type="compositionally biased region" description="Low complexity" evidence="1">
    <location>
        <begin position="619"/>
        <end position="648"/>
    </location>
</feature>
<organism evidence="3 4">
    <name type="scientific">Brevibacterium daeguense</name>
    <dbReference type="NCBI Taxonomy" id="909936"/>
    <lineage>
        <taxon>Bacteria</taxon>
        <taxon>Bacillati</taxon>
        <taxon>Actinomycetota</taxon>
        <taxon>Actinomycetes</taxon>
        <taxon>Micrococcales</taxon>
        <taxon>Brevibacteriaceae</taxon>
        <taxon>Brevibacterium</taxon>
    </lineage>
</organism>
<evidence type="ECO:0000256" key="2">
    <source>
        <dbReference type="SAM" id="Phobius"/>
    </source>
</evidence>
<proteinExistence type="predicted"/>
<feature type="compositionally biased region" description="Low complexity" evidence="1">
    <location>
        <begin position="589"/>
        <end position="607"/>
    </location>
</feature>
<dbReference type="InterPro" id="IPR011009">
    <property type="entry name" value="Kinase-like_dom_sf"/>
</dbReference>
<keyword evidence="2" id="KW-0812">Transmembrane</keyword>
<feature type="region of interest" description="Disordered" evidence="1">
    <location>
        <begin position="707"/>
        <end position="735"/>
    </location>
</feature>
<feature type="compositionally biased region" description="Polar residues" evidence="1">
    <location>
        <begin position="285"/>
        <end position="295"/>
    </location>
</feature>
<comment type="caution">
    <text evidence="3">The sequence shown here is derived from an EMBL/GenBank/DDBJ whole genome shotgun (WGS) entry which is preliminary data.</text>
</comment>
<evidence type="ECO:0008006" key="5">
    <source>
        <dbReference type="Google" id="ProtNLM"/>
    </source>
</evidence>
<feature type="compositionally biased region" description="Basic and acidic residues" evidence="1">
    <location>
        <begin position="308"/>
        <end position="321"/>
    </location>
</feature>
<feature type="compositionally biased region" description="Low complexity" evidence="1">
    <location>
        <begin position="557"/>
        <end position="569"/>
    </location>
</feature>
<evidence type="ECO:0000256" key="1">
    <source>
        <dbReference type="SAM" id="MobiDB-lite"/>
    </source>
</evidence>
<keyword evidence="2" id="KW-1133">Transmembrane helix</keyword>
<feature type="compositionally biased region" description="Basic and acidic residues" evidence="1">
    <location>
        <begin position="490"/>
        <end position="510"/>
    </location>
</feature>
<accession>A0ABP8EF21</accession>
<dbReference type="Proteomes" id="UP001501586">
    <property type="component" value="Unassembled WGS sequence"/>
</dbReference>